<protein>
    <submittedName>
        <fullName evidence="2">Uncharacterized protein</fullName>
    </submittedName>
</protein>
<accession>E3HYD0</accession>
<gene>
    <name evidence="2" type="ordered locus">AXYL_06802</name>
</gene>
<organism evidence="2 3">
    <name type="scientific">Achromobacter xylosoxidans (strain A8)</name>
    <dbReference type="NCBI Taxonomy" id="762376"/>
    <lineage>
        <taxon>Bacteria</taxon>
        <taxon>Pseudomonadati</taxon>
        <taxon>Pseudomonadota</taxon>
        <taxon>Betaproteobacteria</taxon>
        <taxon>Burkholderiales</taxon>
        <taxon>Alcaligenaceae</taxon>
        <taxon>Achromobacter</taxon>
    </lineage>
</organism>
<dbReference type="HOGENOM" id="CLU_1264640_0_0_4"/>
<feature type="compositionally biased region" description="Basic and acidic residues" evidence="1">
    <location>
        <begin position="1"/>
        <end position="17"/>
    </location>
</feature>
<dbReference type="KEGG" id="axy:AXYL_06802"/>
<feature type="region of interest" description="Disordered" evidence="1">
    <location>
        <begin position="1"/>
        <end position="31"/>
    </location>
</feature>
<sequence length="218" mass="23809">MKDLFLSIRRGDAEDAPSRQQKSGRAAATTKDSGLQSVQCADCGVSVPSSFSTRFGEKGKEHKCELCASYSAVGENDPCGRGRDMAAHSLVAVIPELSGTDLNLLHWAMAAAMEHPTERERATQVSQRLQARIFDAKSGYGSMKSAAYGQAMRFLSDGEYAMRDVTELRMVFSPALMRDLQGTMGDVHAAFADCDRWDSLTQETRRRMTEGPGEAEAK</sequence>
<keyword evidence="2" id="KW-0614">Plasmid</keyword>
<evidence type="ECO:0000313" key="3">
    <source>
        <dbReference type="Proteomes" id="UP000006876"/>
    </source>
</evidence>
<dbReference type="RefSeq" id="WP_013397272.1">
    <property type="nucleotide sequence ID" value="NC_014642.1"/>
</dbReference>
<dbReference type="AlphaFoldDB" id="E3HYD0"/>
<dbReference type="EMBL" id="CP002289">
    <property type="protein sequence ID" value="ADP20084.1"/>
    <property type="molecule type" value="Genomic_DNA"/>
</dbReference>
<evidence type="ECO:0000313" key="2">
    <source>
        <dbReference type="EMBL" id="ADP20084.1"/>
    </source>
</evidence>
<geneLocation type="plasmid" evidence="2 3">
    <name>pA82</name>
</geneLocation>
<proteinExistence type="predicted"/>
<evidence type="ECO:0000256" key="1">
    <source>
        <dbReference type="SAM" id="MobiDB-lite"/>
    </source>
</evidence>
<reference evidence="3" key="1">
    <citation type="journal article" date="2011" name="J. Bacteriol.">
        <title>Complete genome sequence of the haloaromatic acid-degrading bacterium Achromobacter xylosoxidans A8.</title>
        <authorList>
            <person name="Strnad H."/>
            <person name="Ridl J."/>
            <person name="Paces J."/>
            <person name="Kolar M."/>
            <person name="Vlcek C."/>
            <person name="Paces V."/>
        </authorList>
    </citation>
    <scope>NUCLEOTIDE SEQUENCE [LARGE SCALE GENOMIC DNA]</scope>
    <source>
        <strain evidence="3">A8</strain>
        <plasmid evidence="3">pA82</plasmid>
    </source>
</reference>
<dbReference type="Proteomes" id="UP000006876">
    <property type="component" value="Plasmid pA82"/>
</dbReference>
<dbReference type="OrthoDB" id="9843094at2"/>
<name>E3HYD0_ACHXA</name>